<dbReference type="Gene3D" id="3.40.630.10">
    <property type="entry name" value="Zn peptidases"/>
    <property type="match status" value="1"/>
</dbReference>
<feature type="transmembrane region" description="Helical" evidence="1">
    <location>
        <begin position="514"/>
        <end position="536"/>
    </location>
</feature>
<dbReference type="SUPFAM" id="SSF53187">
    <property type="entry name" value="Zn-dependent exopeptidases"/>
    <property type="match status" value="1"/>
</dbReference>
<feature type="domain" description="Peptidase M28" evidence="2">
    <location>
        <begin position="93"/>
        <end position="282"/>
    </location>
</feature>
<feature type="transmembrane region" description="Helical" evidence="1">
    <location>
        <begin position="572"/>
        <end position="589"/>
    </location>
</feature>
<evidence type="ECO:0000313" key="3">
    <source>
        <dbReference type="EMBL" id="MBB3891829.1"/>
    </source>
</evidence>
<dbReference type="PANTHER" id="PTHR12147">
    <property type="entry name" value="METALLOPEPTIDASE M28 FAMILY MEMBER"/>
    <property type="match status" value="1"/>
</dbReference>
<dbReference type="AlphaFoldDB" id="A0A840A1F1"/>
<feature type="transmembrane region" description="Helical" evidence="1">
    <location>
        <begin position="462"/>
        <end position="482"/>
    </location>
</feature>
<dbReference type="Pfam" id="PF04389">
    <property type="entry name" value="Peptidase_M28"/>
    <property type="match status" value="1"/>
</dbReference>
<evidence type="ECO:0000313" key="4">
    <source>
        <dbReference type="Proteomes" id="UP000530564"/>
    </source>
</evidence>
<feature type="transmembrane region" description="Helical" evidence="1">
    <location>
        <begin position="542"/>
        <end position="560"/>
    </location>
</feature>
<feature type="transmembrane region" description="Helical" evidence="1">
    <location>
        <begin position="488"/>
        <end position="507"/>
    </location>
</feature>
<feature type="transmembrane region" description="Helical" evidence="1">
    <location>
        <begin position="416"/>
        <end position="433"/>
    </location>
</feature>
<keyword evidence="4" id="KW-1185">Reference proteome</keyword>
<evidence type="ECO:0000256" key="1">
    <source>
        <dbReference type="SAM" id="Phobius"/>
    </source>
</evidence>
<dbReference type="RefSeq" id="WP_183773296.1">
    <property type="nucleotide sequence ID" value="NZ_JACIDK010000003.1"/>
</dbReference>
<name>A0A840A1F1_9CAUL</name>
<feature type="transmembrane region" description="Helical" evidence="1">
    <location>
        <begin position="315"/>
        <end position="334"/>
    </location>
</feature>
<reference evidence="3 4" key="1">
    <citation type="submission" date="2020-08" db="EMBL/GenBank/DDBJ databases">
        <title>Genomic Encyclopedia of Type Strains, Phase IV (KMG-IV): sequencing the most valuable type-strain genomes for metagenomic binning, comparative biology and taxonomic classification.</title>
        <authorList>
            <person name="Goeker M."/>
        </authorList>
    </citation>
    <scope>NUCLEOTIDE SEQUENCE [LARGE SCALE GENOMIC DNA]</scope>
    <source>
        <strain evidence="3 4">DSM 21793</strain>
    </source>
</reference>
<proteinExistence type="predicted"/>
<organism evidence="3 4">
    <name type="scientific">Phenylobacterium haematophilum</name>
    <dbReference type="NCBI Taxonomy" id="98513"/>
    <lineage>
        <taxon>Bacteria</taxon>
        <taxon>Pseudomonadati</taxon>
        <taxon>Pseudomonadota</taxon>
        <taxon>Alphaproteobacteria</taxon>
        <taxon>Caulobacterales</taxon>
        <taxon>Caulobacteraceae</taxon>
        <taxon>Phenylobacterium</taxon>
    </lineage>
</organism>
<sequence length="783" mass="80900">MCLAFAFLIGWAQERTPAPLPVDAPATAFSAARAMADIEVIAKTPHPMGSPANAAARDHVVARMTALGLSPQVQRAEVLRQEDGRIAGGAVENIIGVLPGADRTAPAVALMAHYDSVPGSPGAADDASGAAAALEIARAIKAKGRPARDIILVITDGEESGLLGAQAFFDQHPLASRIGFLLNMEARGGGGRAQMFQTGSDNAGTIEFFRKSAVSPVASSLTVFLYEHMPNDTDFSVSEAKGVPGLNYAFIGSQFDYHASTSTAANLDQGSVQHMGEQVLAATIAAAEAKTLPAKGPNLVYANTVGGHILAYPQAAGWVVVAVAGVMLTLAMLRARRAGALSFFDVLKGMGAALFTLTFAAAAFRLARLATGVPFGFPEQGQLLAQAGRWETALALLGVGALLLAAAAAGRGRTRLAGAVLALIAGGACSAFGQFDVAGLALGAVAAVLAVLSFGRPTRLAGAWAGVLAAGLLVAVTLQYAAPTTAFLVGWPLVLASLAAALTTLGARRTLTVLIVLTIAGVLGLSWLLAFGHGIYQGLDQPELLALIVWLAALALWPLAQPAEDQKGARMSALAVILLGAVAVAVVRLDPPWTARHPQATHVAYYFDREAARAYRISDARSLPAWTRGVLGADGGAVEKMKLPGLRRDGVWAAPAAVVAVPPGGMKFTRQPDGSYRLHLDAPGARTLLLRLDAKTKLENAAVNGHPLKPFPGGSARINWEAPTEGLTLTFRAAGPGAIDVKYSTVIDQWPAEAKPLPARPADLMAIGTSGATIVGGARRFTW</sequence>
<protein>
    <recommendedName>
        <fullName evidence="2">Peptidase M28 domain-containing protein</fullName>
    </recommendedName>
</protein>
<dbReference type="InterPro" id="IPR045175">
    <property type="entry name" value="M28_fam"/>
</dbReference>
<evidence type="ECO:0000259" key="2">
    <source>
        <dbReference type="Pfam" id="PF04389"/>
    </source>
</evidence>
<feature type="transmembrane region" description="Helical" evidence="1">
    <location>
        <begin position="439"/>
        <end position="455"/>
    </location>
</feature>
<keyword evidence="1" id="KW-1133">Transmembrane helix</keyword>
<dbReference type="GO" id="GO:0006508">
    <property type="term" value="P:proteolysis"/>
    <property type="evidence" value="ECO:0007669"/>
    <property type="project" value="InterPro"/>
</dbReference>
<feature type="transmembrane region" description="Helical" evidence="1">
    <location>
        <begin position="346"/>
        <end position="367"/>
    </location>
</feature>
<accession>A0A840A1F1</accession>
<dbReference type="GO" id="GO:0008235">
    <property type="term" value="F:metalloexopeptidase activity"/>
    <property type="evidence" value="ECO:0007669"/>
    <property type="project" value="InterPro"/>
</dbReference>
<dbReference type="PANTHER" id="PTHR12147:SF26">
    <property type="entry name" value="PEPTIDASE M28 DOMAIN-CONTAINING PROTEIN"/>
    <property type="match status" value="1"/>
</dbReference>
<dbReference type="InterPro" id="IPR007484">
    <property type="entry name" value="Peptidase_M28"/>
</dbReference>
<keyword evidence="1" id="KW-0472">Membrane</keyword>
<feature type="transmembrane region" description="Helical" evidence="1">
    <location>
        <begin position="387"/>
        <end position="409"/>
    </location>
</feature>
<dbReference type="Proteomes" id="UP000530564">
    <property type="component" value="Unassembled WGS sequence"/>
</dbReference>
<keyword evidence="1" id="KW-0812">Transmembrane</keyword>
<dbReference type="EMBL" id="JACIDK010000003">
    <property type="protein sequence ID" value="MBB3891829.1"/>
    <property type="molecule type" value="Genomic_DNA"/>
</dbReference>
<gene>
    <name evidence="3" type="ORF">GGQ61_002557</name>
</gene>
<comment type="caution">
    <text evidence="3">The sequence shown here is derived from an EMBL/GenBank/DDBJ whole genome shotgun (WGS) entry which is preliminary data.</text>
</comment>